<keyword evidence="10" id="KW-1185">Reference proteome</keyword>
<dbReference type="PROSITE" id="PS00107">
    <property type="entry name" value="PROTEIN_KINASE_ATP"/>
    <property type="match status" value="1"/>
</dbReference>
<dbReference type="GO" id="GO:0005524">
    <property type="term" value="F:ATP binding"/>
    <property type="evidence" value="ECO:0007669"/>
    <property type="project" value="UniProtKB-UniRule"/>
</dbReference>
<dbReference type="InterPro" id="IPR008271">
    <property type="entry name" value="Ser/Thr_kinase_AS"/>
</dbReference>
<dbReference type="AlphaFoldDB" id="A0AA86VFV4"/>
<dbReference type="PROSITE" id="PS00108">
    <property type="entry name" value="PROTEIN_KINASE_ST"/>
    <property type="match status" value="1"/>
</dbReference>
<dbReference type="Pfam" id="PF00069">
    <property type="entry name" value="Pkinase"/>
    <property type="match status" value="1"/>
</dbReference>
<evidence type="ECO:0000256" key="2">
    <source>
        <dbReference type="ARBA" id="ARBA00022679"/>
    </source>
</evidence>
<dbReference type="PANTHER" id="PTHR24348">
    <property type="entry name" value="SERINE/THREONINE-PROTEIN KINASE UNC-51-RELATED"/>
    <property type="match status" value="1"/>
</dbReference>
<dbReference type="InterPro" id="IPR011009">
    <property type="entry name" value="Kinase-like_dom_sf"/>
</dbReference>
<name>A0AA86VFV4_9FABA</name>
<accession>A0AA86VFV4</accession>
<dbReference type="InterPro" id="IPR000719">
    <property type="entry name" value="Prot_kinase_dom"/>
</dbReference>
<organism evidence="9 10">
    <name type="scientific">Sphenostylis stenocarpa</name>
    <dbReference type="NCBI Taxonomy" id="92480"/>
    <lineage>
        <taxon>Eukaryota</taxon>
        <taxon>Viridiplantae</taxon>
        <taxon>Streptophyta</taxon>
        <taxon>Embryophyta</taxon>
        <taxon>Tracheophyta</taxon>
        <taxon>Spermatophyta</taxon>
        <taxon>Magnoliopsida</taxon>
        <taxon>eudicotyledons</taxon>
        <taxon>Gunneridae</taxon>
        <taxon>Pentapetalae</taxon>
        <taxon>rosids</taxon>
        <taxon>fabids</taxon>
        <taxon>Fabales</taxon>
        <taxon>Fabaceae</taxon>
        <taxon>Papilionoideae</taxon>
        <taxon>50 kb inversion clade</taxon>
        <taxon>NPAAA clade</taxon>
        <taxon>indigoferoid/millettioid clade</taxon>
        <taxon>Phaseoleae</taxon>
        <taxon>Sphenostylis</taxon>
    </lineage>
</organism>
<dbReference type="FunFam" id="3.30.200.20:FF:000003">
    <property type="entry name" value="Non-specific serine/threonine protein kinase"/>
    <property type="match status" value="1"/>
</dbReference>
<dbReference type="PROSITE" id="PS50011">
    <property type="entry name" value="PROTEIN_KINASE_DOM"/>
    <property type="match status" value="1"/>
</dbReference>
<keyword evidence="2" id="KW-0808">Transferase</keyword>
<dbReference type="Gramene" id="rna-AYBTSS11_LOCUS13716">
    <property type="protein sequence ID" value="CAJ1949423.1"/>
    <property type="gene ID" value="gene-AYBTSS11_LOCUS13716"/>
</dbReference>
<evidence type="ECO:0000256" key="6">
    <source>
        <dbReference type="PROSITE-ProRule" id="PRU10141"/>
    </source>
</evidence>
<dbReference type="InterPro" id="IPR045269">
    <property type="entry name" value="Atg1-like"/>
</dbReference>
<gene>
    <name evidence="9" type="ORF">AYBTSS11_LOCUS13716</name>
</gene>
<keyword evidence="1 7" id="KW-0723">Serine/threonine-protein kinase</keyword>
<dbReference type="SMART" id="SM00220">
    <property type="entry name" value="S_TKc"/>
    <property type="match status" value="1"/>
</dbReference>
<sequence length="162" mass="18408">MTQAVGRSRVVGDYVVGKRIGEGSFSVVWHGRHKVHGTEVAIKEIAMLRLNKKLQESLMSEIFILKRINHPNIISLYDIIQVPGKIHLVLEYCRGGDLSLYIQHHGRVPETTAKYFMQQLAAGLQVLRDNNLIHRDLKPQNLLLSQNDEKSVLKIADFGFAR</sequence>
<dbReference type="EMBL" id="OY731401">
    <property type="protein sequence ID" value="CAJ1949423.1"/>
    <property type="molecule type" value="Genomic_DNA"/>
</dbReference>
<proteinExistence type="inferred from homology"/>
<dbReference type="InterPro" id="IPR017441">
    <property type="entry name" value="Protein_kinase_ATP_BS"/>
</dbReference>
<evidence type="ECO:0000256" key="7">
    <source>
        <dbReference type="RuleBase" id="RU000304"/>
    </source>
</evidence>
<evidence type="ECO:0000256" key="3">
    <source>
        <dbReference type="ARBA" id="ARBA00022741"/>
    </source>
</evidence>
<evidence type="ECO:0000256" key="1">
    <source>
        <dbReference type="ARBA" id="ARBA00022527"/>
    </source>
</evidence>
<keyword evidence="5 6" id="KW-0067">ATP-binding</keyword>
<evidence type="ECO:0000259" key="8">
    <source>
        <dbReference type="PROSITE" id="PS50011"/>
    </source>
</evidence>
<comment type="similarity">
    <text evidence="7">Belongs to the protein kinase superfamily.</text>
</comment>
<keyword evidence="4" id="KW-0418">Kinase</keyword>
<dbReference type="GO" id="GO:0004674">
    <property type="term" value="F:protein serine/threonine kinase activity"/>
    <property type="evidence" value="ECO:0007669"/>
    <property type="project" value="UniProtKB-KW"/>
</dbReference>
<dbReference type="Proteomes" id="UP001189624">
    <property type="component" value="Chromosome 4"/>
</dbReference>
<keyword evidence="3 6" id="KW-0547">Nucleotide-binding</keyword>
<feature type="binding site" evidence="6">
    <location>
        <position position="43"/>
    </location>
    <ligand>
        <name>ATP</name>
        <dbReference type="ChEBI" id="CHEBI:30616"/>
    </ligand>
</feature>
<evidence type="ECO:0000256" key="4">
    <source>
        <dbReference type="ARBA" id="ARBA00022777"/>
    </source>
</evidence>
<dbReference type="SUPFAM" id="SSF56112">
    <property type="entry name" value="Protein kinase-like (PK-like)"/>
    <property type="match status" value="1"/>
</dbReference>
<reference evidence="9" key="1">
    <citation type="submission" date="2023-10" db="EMBL/GenBank/DDBJ databases">
        <authorList>
            <person name="Domelevo Entfellner J.-B."/>
        </authorList>
    </citation>
    <scope>NUCLEOTIDE SEQUENCE</scope>
</reference>
<dbReference type="GO" id="GO:0005737">
    <property type="term" value="C:cytoplasm"/>
    <property type="evidence" value="ECO:0007669"/>
    <property type="project" value="TreeGrafter"/>
</dbReference>
<evidence type="ECO:0000256" key="5">
    <source>
        <dbReference type="ARBA" id="ARBA00022840"/>
    </source>
</evidence>
<protein>
    <recommendedName>
        <fullName evidence="8">Protein kinase domain-containing protein</fullName>
    </recommendedName>
</protein>
<dbReference type="Gene3D" id="1.10.510.10">
    <property type="entry name" value="Transferase(Phosphotransferase) domain 1"/>
    <property type="match status" value="1"/>
</dbReference>
<evidence type="ECO:0000313" key="9">
    <source>
        <dbReference type="EMBL" id="CAJ1949423.1"/>
    </source>
</evidence>
<dbReference type="PANTHER" id="PTHR24348:SF68">
    <property type="entry name" value="SERINE_THREONINE-PROTEIN KINASE ATG1C"/>
    <property type="match status" value="1"/>
</dbReference>
<feature type="domain" description="Protein kinase" evidence="8">
    <location>
        <begin position="14"/>
        <end position="162"/>
    </location>
</feature>
<evidence type="ECO:0000313" key="10">
    <source>
        <dbReference type="Proteomes" id="UP001189624"/>
    </source>
</evidence>
<dbReference type="GO" id="GO:0010506">
    <property type="term" value="P:regulation of autophagy"/>
    <property type="evidence" value="ECO:0007669"/>
    <property type="project" value="InterPro"/>
</dbReference>